<evidence type="ECO:0000313" key="2">
    <source>
        <dbReference type="Proteomes" id="UP000634136"/>
    </source>
</evidence>
<dbReference type="PANTHER" id="PTHR35480:SF1">
    <property type="entry name" value="MATERNAL EFFECT EMBRYO ARREST 22"/>
    <property type="match status" value="1"/>
</dbReference>
<dbReference type="OrthoDB" id="1933275at2759"/>
<gene>
    <name evidence="1" type="ORF">G2W53_040735</name>
</gene>
<reference evidence="1" key="1">
    <citation type="submission" date="2020-09" db="EMBL/GenBank/DDBJ databases">
        <title>Genome-Enabled Discovery of Anthraquinone Biosynthesis in Senna tora.</title>
        <authorList>
            <person name="Kang S.-H."/>
            <person name="Pandey R.P."/>
            <person name="Lee C.-M."/>
            <person name="Sim J.-S."/>
            <person name="Jeong J.-T."/>
            <person name="Choi B.-S."/>
            <person name="Jung M."/>
            <person name="Ginzburg D."/>
            <person name="Zhao K."/>
            <person name="Won S.Y."/>
            <person name="Oh T.-J."/>
            <person name="Yu Y."/>
            <person name="Kim N.-H."/>
            <person name="Lee O.R."/>
            <person name="Lee T.-H."/>
            <person name="Bashyal P."/>
            <person name="Kim T.-S."/>
            <person name="Lee W.-H."/>
            <person name="Kawkins C."/>
            <person name="Kim C.-K."/>
            <person name="Kim J.S."/>
            <person name="Ahn B.O."/>
            <person name="Rhee S.Y."/>
            <person name="Sohng J.K."/>
        </authorList>
    </citation>
    <scope>NUCLEOTIDE SEQUENCE</scope>
    <source>
        <tissue evidence="1">Leaf</tissue>
    </source>
</reference>
<dbReference type="AlphaFoldDB" id="A0A834SE51"/>
<keyword evidence="2" id="KW-1185">Reference proteome</keyword>
<dbReference type="Proteomes" id="UP000634136">
    <property type="component" value="Unassembled WGS sequence"/>
</dbReference>
<dbReference type="PANTHER" id="PTHR35480">
    <property type="entry name" value="MATERNAL EFFECT EMBRYO ARREST 22"/>
    <property type="match status" value="1"/>
</dbReference>
<accession>A0A834SE51</accession>
<comment type="caution">
    <text evidence="1">The sequence shown here is derived from an EMBL/GenBank/DDBJ whole genome shotgun (WGS) entry which is preliminary data.</text>
</comment>
<proteinExistence type="predicted"/>
<dbReference type="EMBL" id="JAAIUW010000013">
    <property type="protein sequence ID" value="KAF7801624.1"/>
    <property type="molecule type" value="Genomic_DNA"/>
</dbReference>
<sequence>MESGSFSEIYLLKLASSCSNFAVLEKKLESIQEIVIRLGVDAGGYEDRGVENLRCNLSAYLCRNSSIKAGFATACALLGLLPFDVETLLQNSIDLPENSSKFVSSEGEKLRKWFSGLDKDKQDLLHSILRADDLYKKKKL</sequence>
<evidence type="ECO:0000313" key="1">
    <source>
        <dbReference type="EMBL" id="KAF7801624.1"/>
    </source>
</evidence>
<protein>
    <submittedName>
        <fullName evidence="1">Maternal effect embryo arrest protein</fullName>
    </submittedName>
</protein>
<name>A0A834SE51_9FABA</name>
<organism evidence="1 2">
    <name type="scientific">Senna tora</name>
    <dbReference type="NCBI Taxonomy" id="362788"/>
    <lineage>
        <taxon>Eukaryota</taxon>
        <taxon>Viridiplantae</taxon>
        <taxon>Streptophyta</taxon>
        <taxon>Embryophyta</taxon>
        <taxon>Tracheophyta</taxon>
        <taxon>Spermatophyta</taxon>
        <taxon>Magnoliopsida</taxon>
        <taxon>eudicotyledons</taxon>
        <taxon>Gunneridae</taxon>
        <taxon>Pentapetalae</taxon>
        <taxon>rosids</taxon>
        <taxon>fabids</taxon>
        <taxon>Fabales</taxon>
        <taxon>Fabaceae</taxon>
        <taxon>Caesalpinioideae</taxon>
        <taxon>Cassia clade</taxon>
        <taxon>Senna</taxon>
    </lineage>
</organism>